<gene>
    <name evidence="2" type="ORF">MIPYR_20410</name>
</gene>
<evidence type="ECO:0000313" key="2">
    <source>
        <dbReference type="EMBL" id="SBS72100.1"/>
    </source>
</evidence>
<dbReference type="RefSeq" id="WP_295575264.1">
    <property type="nucleotide sequence ID" value="NZ_FLQR01000006.1"/>
</dbReference>
<proteinExistence type="predicted"/>
<accession>A0A1Y5P3K1</accession>
<dbReference type="EMBL" id="FLQR01000006">
    <property type="protein sequence ID" value="SBS72100.1"/>
    <property type="molecule type" value="Genomic_DNA"/>
</dbReference>
<name>A0A1Y5P3K1_9MICO</name>
<evidence type="ECO:0000256" key="1">
    <source>
        <dbReference type="SAM" id="Phobius"/>
    </source>
</evidence>
<keyword evidence="1" id="KW-0812">Transmembrane</keyword>
<reference evidence="2" key="1">
    <citation type="submission" date="2016-03" db="EMBL/GenBank/DDBJ databases">
        <authorList>
            <person name="Ploux O."/>
        </authorList>
    </citation>
    <scope>NUCLEOTIDE SEQUENCE</scope>
    <source>
        <strain evidence="2">UC1</strain>
    </source>
</reference>
<keyword evidence="1" id="KW-0472">Membrane</keyword>
<keyword evidence="1" id="KW-1133">Transmembrane helix</keyword>
<dbReference type="AlphaFoldDB" id="A0A1Y5P3K1"/>
<organism evidence="2">
    <name type="scientific">uncultured Microbacterium sp</name>
    <dbReference type="NCBI Taxonomy" id="191216"/>
    <lineage>
        <taxon>Bacteria</taxon>
        <taxon>Bacillati</taxon>
        <taxon>Actinomycetota</taxon>
        <taxon>Actinomycetes</taxon>
        <taxon>Micrococcales</taxon>
        <taxon>Microbacteriaceae</taxon>
        <taxon>Microbacterium</taxon>
        <taxon>environmental samples</taxon>
    </lineage>
</organism>
<feature type="transmembrane region" description="Helical" evidence="1">
    <location>
        <begin position="99"/>
        <end position="121"/>
    </location>
</feature>
<sequence>MAEKTPTSDADLELRTLRARAYGPHPDIADDPVALARLTELETARRRLAAPAMPERAETAAAPGVPAAVPTGVAAPAAEGDAERSAAPAGEPASSVRPWVARALAVGLGAAIGGVAAAFLLSGPRPDAILRPTGDAADSALIALLASEGQEYSLDRGELRGASEMEIDLSTLRGFDTYQDIELWSARNVFDAPCLIAVRRARGDVVDRLCVPSGVDLYVDTTGHGSLAPGESVRFLLRGETVEVRRLTPEEVP</sequence>
<protein>
    <submittedName>
        <fullName evidence="2">Uncharacterized protein</fullName>
    </submittedName>
</protein>